<dbReference type="GO" id="GO:0005829">
    <property type="term" value="C:cytosol"/>
    <property type="evidence" value="ECO:0007669"/>
    <property type="project" value="TreeGrafter"/>
</dbReference>
<dbReference type="Gene3D" id="1.20.1270.10">
    <property type="match status" value="1"/>
</dbReference>
<dbReference type="InterPro" id="IPR029047">
    <property type="entry name" value="HSP70_peptide-bd_sf"/>
</dbReference>
<dbReference type="GO" id="GO:0005524">
    <property type="term" value="F:ATP binding"/>
    <property type="evidence" value="ECO:0007669"/>
    <property type="project" value="UniProtKB-KW"/>
</dbReference>
<evidence type="ECO:0000256" key="2">
    <source>
        <dbReference type="ARBA" id="ARBA00022840"/>
    </source>
</evidence>
<dbReference type="AlphaFoldDB" id="A0A7N1A5W5"/>
<evidence type="ECO:0000256" key="4">
    <source>
        <dbReference type="ARBA" id="ARBA00061090"/>
    </source>
</evidence>
<keyword evidence="3" id="KW-0143">Chaperone</keyword>
<dbReference type="GO" id="GO:0140662">
    <property type="term" value="F:ATP-dependent protein folding chaperone"/>
    <property type="evidence" value="ECO:0007669"/>
    <property type="project" value="InterPro"/>
</dbReference>
<dbReference type="SUPFAM" id="SSF100920">
    <property type="entry name" value="Heat shock protein 70kD (HSP70), peptide-binding domain"/>
    <property type="match status" value="1"/>
</dbReference>
<dbReference type="FunFam" id="3.30.420.40:FF:000171">
    <property type="entry name" value="Heat shock 70 kDa protein 4"/>
    <property type="match status" value="1"/>
</dbReference>
<feature type="region of interest" description="Disordered" evidence="5">
    <location>
        <begin position="443"/>
        <end position="484"/>
    </location>
</feature>
<dbReference type="Gene3D" id="3.90.640.10">
    <property type="entry name" value="Actin, Chain A, domain 4"/>
    <property type="match status" value="1"/>
</dbReference>
<reference evidence="6" key="1">
    <citation type="submission" date="2021-01" db="UniProtKB">
        <authorList>
            <consortium name="EnsemblPlants"/>
        </authorList>
    </citation>
    <scope>IDENTIFICATION</scope>
</reference>
<dbReference type="OMA" id="KEYECIE"/>
<dbReference type="FunFam" id="1.20.1270.10:FF:000002">
    <property type="entry name" value="Heat shock 70 kDa protein 4"/>
    <property type="match status" value="1"/>
</dbReference>
<keyword evidence="1" id="KW-0547">Nucleotide-binding</keyword>
<evidence type="ECO:0000256" key="1">
    <source>
        <dbReference type="ARBA" id="ARBA00022741"/>
    </source>
</evidence>
<dbReference type="SUPFAM" id="SSF53067">
    <property type="entry name" value="Actin-like ATPase domain"/>
    <property type="match status" value="2"/>
</dbReference>
<evidence type="ECO:0000313" key="6">
    <source>
        <dbReference type="EnsemblPlants" id="Kaladp0395s0008.1.v1.1"/>
    </source>
</evidence>
<dbReference type="GO" id="GO:0005634">
    <property type="term" value="C:nucleus"/>
    <property type="evidence" value="ECO:0007669"/>
    <property type="project" value="TreeGrafter"/>
</dbReference>
<dbReference type="InterPro" id="IPR013126">
    <property type="entry name" value="Hsp_70_fam"/>
</dbReference>
<dbReference type="PANTHER" id="PTHR45639">
    <property type="entry name" value="HSC70CB, ISOFORM G-RELATED"/>
    <property type="match status" value="1"/>
</dbReference>
<dbReference type="Gene3D" id="2.60.34.10">
    <property type="entry name" value="Substrate Binding Domain Of DNAk, Chain A, domain 1"/>
    <property type="match status" value="1"/>
</dbReference>
<dbReference type="PANTHER" id="PTHR45639:SF10">
    <property type="entry name" value="HEAT SHOCK 70 KDA PROTEIN 16 ISOFORM X1"/>
    <property type="match status" value="1"/>
</dbReference>
<dbReference type="Gene3D" id="3.30.420.40">
    <property type="match status" value="2"/>
</dbReference>
<dbReference type="InterPro" id="IPR043129">
    <property type="entry name" value="ATPase_NBD"/>
</dbReference>
<sequence>MMNPKSTVTQVKRLIGRTFKDPAIQDDLKMFPFHTSEAHNGGILIHLKYMGDTTVFTPVQIMAMLFVHLKDITEQDLKVPVSDCVIGIPSYYTDLQRRAYLDAAAIAGLKPLRLMHDCTATALSYGIYKTDFSPSGPTHVAFVDIGHCDTQICIASFDTGHMRVLSHTFDSSLGGRDFDAVLFHHFAAQFKVQYKIDVYSNPRACIRLRAACEKLKKVLSANPEAPLNIECLMDEKDVKGFIRRDEFEMLTSSLIDRITVPCKKALADAGLTPDKVHTVELVGSGSRVPAISRVLASLFLREPRRTLNASECVARGCALQCAMLSPVFRVREYEVQDSFPFSVGLYFDDGPIRTMSNGIIFKRGQPIPSIKVLMLQENRTLNLETFYADPSELPHGVATKFSCFTIGPSPVAHSGNVKVKVKIQLNLHGIVTVDSAVLLEDHMDNSTTKGNPQSNEEEADINENGVDDGSKKQPKFAHCSDDDTRKGTSIRIFVPVTEYVYGGMTKIELSEAQGTEQKLSQQDRAMEQTKNRKNALESYVYDMRNKLFNTYRSFASDEEREGISRTLQETEEWLYEDGDDETENAYASKLQDLKMMVDPIENRYKDEEARAQATRELLNTIVEYRMHADSLPSVDKEPIIRECNKAELWLRERTQQQDSLPKNTDPVLWSNEIRHVKHNLEKICNQIVKGRASVQGQDGKLGDTSSHL</sequence>
<dbReference type="InterPro" id="IPR029048">
    <property type="entry name" value="HSP70_C_sf"/>
</dbReference>
<evidence type="ECO:0000256" key="3">
    <source>
        <dbReference type="ARBA" id="ARBA00023186"/>
    </source>
</evidence>
<dbReference type="Proteomes" id="UP000594263">
    <property type="component" value="Unplaced"/>
</dbReference>
<dbReference type="PRINTS" id="PR00301">
    <property type="entry name" value="HEATSHOCK70"/>
</dbReference>
<comment type="similarity">
    <text evidence="4">Belongs to the heat shock protein 70 (TC 1.A.33) family. HSP110/SSE subfamily.</text>
</comment>
<dbReference type="EnsemblPlants" id="Kaladp0395s0008.1.v1.1">
    <property type="protein sequence ID" value="Kaladp0395s0008.1.v1.1"/>
    <property type="gene ID" value="Kaladp0395s0008.v1.1"/>
</dbReference>
<evidence type="ECO:0000313" key="7">
    <source>
        <dbReference type="Proteomes" id="UP000594263"/>
    </source>
</evidence>
<organism evidence="6 7">
    <name type="scientific">Kalanchoe fedtschenkoi</name>
    <name type="common">Lavender scallops</name>
    <name type="synonym">South American air plant</name>
    <dbReference type="NCBI Taxonomy" id="63787"/>
    <lineage>
        <taxon>Eukaryota</taxon>
        <taxon>Viridiplantae</taxon>
        <taxon>Streptophyta</taxon>
        <taxon>Embryophyta</taxon>
        <taxon>Tracheophyta</taxon>
        <taxon>Spermatophyta</taxon>
        <taxon>Magnoliopsida</taxon>
        <taxon>eudicotyledons</taxon>
        <taxon>Gunneridae</taxon>
        <taxon>Pentapetalae</taxon>
        <taxon>Saxifragales</taxon>
        <taxon>Crassulaceae</taxon>
        <taxon>Kalanchoe</taxon>
    </lineage>
</organism>
<evidence type="ECO:0000256" key="5">
    <source>
        <dbReference type="SAM" id="MobiDB-lite"/>
    </source>
</evidence>
<dbReference type="SUPFAM" id="SSF100934">
    <property type="entry name" value="Heat shock protein 70kD (HSP70), C-terminal subdomain"/>
    <property type="match status" value="1"/>
</dbReference>
<dbReference type="Gene3D" id="3.30.30.30">
    <property type="match status" value="1"/>
</dbReference>
<accession>A0A7N1A5W5</accession>
<keyword evidence="7" id="KW-1185">Reference proteome</keyword>
<name>A0A7N1A5W5_KALFE</name>
<keyword evidence="2" id="KW-0067">ATP-binding</keyword>
<dbReference type="Pfam" id="PF00012">
    <property type="entry name" value="HSP70"/>
    <property type="match status" value="1"/>
</dbReference>
<feature type="compositionally biased region" description="Polar residues" evidence="5">
    <location>
        <begin position="445"/>
        <end position="454"/>
    </location>
</feature>
<dbReference type="FunFam" id="3.30.30.30:FF:000003">
    <property type="entry name" value="Heat shock protein 9"/>
    <property type="match status" value="1"/>
</dbReference>
<protein>
    <submittedName>
        <fullName evidence="6">Uncharacterized protein</fullName>
    </submittedName>
</protein>
<dbReference type="FunFam" id="3.90.640.10:FF:000004">
    <property type="entry name" value="Heat shock 70 kDa protein 4"/>
    <property type="match status" value="1"/>
</dbReference>
<dbReference type="Gramene" id="Kaladp0395s0008.1.v1.1">
    <property type="protein sequence ID" value="Kaladp0395s0008.1.v1.1"/>
    <property type="gene ID" value="Kaladp0395s0008.v1.1"/>
</dbReference>
<proteinExistence type="inferred from homology"/>